<accession>A0AAD4FU71</accession>
<feature type="signal peptide" evidence="1">
    <location>
        <begin position="1"/>
        <end position="21"/>
    </location>
</feature>
<organism evidence="2 3">
    <name type="scientific">Pseudoalteromonas citrea</name>
    <dbReference type="NCBI Taxonomy" id="43655"/>
    <lineage>
        <taxon>Bacteria</taxon>
        <taxon>Pseudomonadati</taxon>
        <taxon>Pseudomonadota</taxon>
        <taxon>Gammaproteobacteria</taxon>
        <taxon>Alteromonadales</taxon>
        <taxon>Pseudoalteromonadaceae</taxon>
        <taxon>Pseudoalteromonas</taxon>
    </lineage>
</organism>
<dbReference type="RefSeq" id="WP_010361393.1">
    <property type="nucleotide sequence ID" value="NZ_AHBZ03000012.1"/>
</dbReference>
<evidence type="ECO:0000313" key="2">
    <source>
        <dbReference type="EMBL" id="KAF7775529.1"/>
    </source>
</evidence>
<keyword evidence="1" id="KW-0732">Signal</keyword>
<evidence type="ECO:0000313" key="3">
    <source>
        <dbReference type="Proteomes" id="UP000016487"/>
    </source>
</evidence>
<name>A0AAD4FU71_9GAMM</name>
<protein>
    <submittedName>
        <fullName evidence="2">Uncharacterized protein</fullName>
    </submittedName>
</protein>
<comment type="caution">
    <text evidence="2">The sequence shown here is derived from an EMBL/GenBank/DDBJ whole genome shotgun (WGS) entry which is preliminary data.</text>
</comment>
<proteinExistence type="predicted"/>
<dbReference type="AlphaFoldDB" id="A0AAD4FU71"/>
<reference evidence="2" key="2">
    <citation type="submission" date="2015-03" db="EMBL/GenBank/DDBJ databases">
        <title>Genome sequence of Pseudoalteromonas citrea.</title>
        <authorList>
            <person name="Xie B.-B."/>
            <person name="Rong J.-C."/>
            <person name="Qin Q.-L."/>
            <person name="Zhang Y.-Z."/>
        </authorList>
    </citation>
    <scope>NUCLEOTIDE SEQUENCE</scope>
    <source>
        <strain evidence="2">DSM 8771</strain>
    </source>
</reference>
<dbReference type="EMBL" id="AHBZ03000012">
    <property type="protein sequence ID" value="KAF7775529.1"/>
    <property type="molecule type" value="Genomic_DNA"/>
</dbReference>
<reference evidence="2" key="1">
    <citation type="journal article" date="2012" name="J. Bacteriol.">
        <title>Genome sequences of type strains of seven species of the marine bacterium Pseudoalteromonas.</title>
        <authorList>
            <person name="Xie B.B."/>
            <person name="Shu Y.L."/>
            <person name="Qin Q.L."/>
            <person name="Rong J.C."/>
            <person name="Zhang X.Y."/>
            <person name="Chen X.L."/>
            <person name="Shi M."/>
            <person name="He H.L."/>
            <person name="Zhou B.C."/>
            <person name="Zhang Y.Z."/>
        </authorList>
    </citation>
    <scope>NUCLEOTIDE SEQUENCE</scope>
    <source>
        <strain evidence="2">DSM 8771</strain>
    </source>
</reference>
<sequence>MLKNTLLMGLATALLSTTALAVTEERAPEYCWYENQQVDVHTVECEYEVAFEHYGLPYFHFNDNPSRNCPTKYWRKVSLEKDLTKTKTFTQEGSMPSCGTRWMSHTWESYYPVNGEQCNYWWREGKNVGGSVDRHTVTTETRRVRICEPAY</sequence>
<evidence type="ECO:0000256" key="1">
    <source>
        <dbReference type="SAM" id="SignalP"/>
    </source>
</evidence>
<gene>
    <name evidence="2" type="ORF">PCIT_a1736</name>
</gene>
<dbReference type="Proteomes" id="UP000016487">
    <property type="component" value="Unassembled WGS sequence"/>
</dbReference>
<feature type="chain" id="PRO_5042202835" evidence="1">
    <location>
        <begin position="22"/>
        <end position="151"/>
    </location>
</feature>